<sequence>MITKFLTSISATFSPFALPSGRTARHFLAQLPPNARSTMKISVKMLPREAATPAPATATATAAAAAVAGQQQKASLQITFKDGRALDLDLDKVGIKEVQEEVNRHSRVLGRQEELSSG</sequence>
<name>A0ACC3DPG7_9PEZI</name>
<accession>A0ACC3DPG7</accession>
<evidence type="ECO:0000313" key="1">
    <source>
        <dbReference type="EMBL" id="KAK3078421.1"/>
    </source>
</evidence>
<keyword evidence="2" id="KW-1185">Reference proteome</keyword>
<organism evidence="1 2">
    <name type="scientific">Coniosporium uncinatum</name>
    <dbReference type="NCBI Taxonomy" id="93489"/>
    <lineage>
        <taxon>Eukaryota</taxon>
        <taxon>Fungi</taxon>
        <taxon>Dikarya</taxon>
        <taxon>Ascomycota</taxon>
        <taxon>Pezizomycotina</taxon>
        <taxon>Dothideomycetes</taxon>
        <taxon>Dothideomycetes incertae sedis</taxon>
        <taxon>Coniosporium</taxon>
    </lineage>
</organism>
<comment type="caution">
    <text evidence="1">The sequence shown here is derived from an EMBL/GenBank/DDBJ whole genome shotgun (WGS) entry which is preliminary data.</text>
</comment>
<reference evidence="1" key="1">
    <citation type="submission" date="2024-09" db="EMBL/GenBank/DDBJ databases">
        <title>Black Yeasts Isolated from many extreme environments.</title>
        <authorList>
            <person name="Coleine C."/>
            <person name="Stajich J.E."/>
            <person name="Selbmann L."/>
        </authorList>
    </citation>
    <scope>NUCLEOTIDE SEQUENCE</scope>
    <source>
        <strain evidence="1">CCFEE 5737</strain>
    </source>
</reference>
<gene>
    <name evidence="1" type="ORF">LTS18_007555</name>
</gene>
<dbReference type="EMBL" id="JAWDJW010001907">
    <property type="protein sequence ID" value="KAK3078421.1"/>
    <property type="molecule type" value="Genomic_DNA"/>
</dbReference>
<evidence type="ECO:0000313" key="2">
    <source>
        <dbReference type="Proteomes" id="UP001186974"/>
    </source>
</evidence>
<protein>
    <submittedName>
        <fullName evidence="1">Uncharacterized protein</fullName>
    </submittedName>
</protein>
<dbReference type="Proteomes" id="UP001186974">
    <property type="component" value="Unassembled WGS sequence"/>
</dbReference>
<proteinExistence type="predicted"/>